<evidence type="ECO:0000313" key="8">
    <source>
        <dbReference type="Proteomes" id="UP000005867"/>
    </source>
</evidence>
<evidence type="ECO:0000256" key="2">
    <source>
        <dbReference type="ARBA" id="ARBA00022691"/>
    </source>
</evidence>
<dbReference type="InterPro" id="IPR013785">
    <property type="entry name" value="Aldolase_TIM"/>
</dbReference>
<accession>G7VDM0</accession>
<dbReference type="RefSeq" id="WP_014289824.1">
    <property type="nucleotide sequence ID" value="NC_016645.1"/>
</dbReference>
<keyword evidence="3" id="KW-0479">Metal-binding</keyword>
<dbReference type="Gene3D" id="3.20.20.70">
    <property type="entry name" value="Aldolase class I"/>
    <property type="match status" value="1"/>
</dbReference>
<dbReference type="BioCyc" id="PSP1104324:GJSN-2559-MONOMER"/>
<name>G7VDM0_9CREN</name>
<proteinExistence type="predicted"/>
<dbReference type="InterPro" id="IPR023867">
    <property type="entry name" value="Sulphatase_maturase_rSAM"/>
</dbReference>
<dbReference type="CDD" id="cd01335">
    <property type="entry name" value="Radical_SAM"/>
    <property type="match status" value="1"/>
</dbReference>
<dbReference type="InterPro" id="IPR007197">
    <property type="entry name" value="rSAM"/>
</dbReference>
<dbReference type="NCBIfam" id="TIGR04084">
    <property type="entry name" value="rSAM_AF0577"/>
    <property type="match status" value="1"/>
</dbReference>
<dbReference type="InterPro" id="IPR023885">
    <property type="entry name" value="4Fe4S-binding_SPASM_dom"/>
</dbReference>
<sequence>MLWFLLTTGACNLSCRYCGGSFNPRHSPWRPQVEPREVARFIAQRDPAPVVFFYGGEPLLNPRYVVEVMEALPHARFGIQTNGTLVRNLPPEYWRRVSTVLLSIDGPPEVTDFYRGPGVYKRVVEALRWLRGEVGCGCKIIARMAVSRRSSLFRDVAHLLGLGFDAVHWQLNVLWTDEWGPREFLEWAESSYLPDVARLRDWFVAEAERGRVLGVIPLLGIYRALLVRPYDWVPCGAGKYSFAVNTEGRVLHCPIAVSEKWATAGHIKIGITNGARLRDRCLTCEYRGVCGGRCLYTHYEDYWGEEGFDAVCRVTIKTIETLKVAAPRIAELMKAGVIRREDFDYNPLLDSTEVIP</sequence>
<feature type="domain" description="Radical SAM core" evidence="6">
    <location>
        <begin position="1"/>
        <end position="211"/>
    </location>
</feature>
<dbReference type="OrthoDB" id="30736at2157"/>
<dbReference type="EMBL" id="CP003098">
    <property type="protein sequence ID" value="AET33999.1"/>
    <property type="molecule type" value="Genomic_DNA"/>
</dbReference>
<dbReference type="SFLD" id="SFLDG01067">
    <property type="entry name" value="SPASM/twitch_domain_containing"/>
    <property type="match status" value="1"/>
</dbReference>
<dbReference type="SUPFAM" id="SSF102114">
    <property type="entry name" value="Radical SAM enzymes"/>
    <property type="match status" value="1"/>
</dbReference>
<organism evidence="7 8">
    <name type="scientific">Pyrobaculum ferrireducens</name>
    <dbReference type="NCBI Taxonomy" id="1104324"/>
    <lineage>
        <taxon>Archaea</taxon>
        <taxon>Thermoproteota</taxon>
        <taxon>Thermoprotei</taxon>
        <taxon>Thermoproteales</taxon>
        <taxon>Thermoproteaceae</taxon>
        <taxon>Pyrobaculum</taxon>
    </lineage>
</organism>
<evidence type="ECO:0000313" key="7">
    <source>
        <dbReference type="EMBL" id="AET33999.1"/>
    </source>
</evidence>
<keyword evidence="5" id="KW-0411">Iron-sulfur</keyword>
<dbReference type="AlphaFoldDB" id="G7VDM0"/>
<dbReference type="InterPro" id="IPR058240">
    <property type="entry name" value="rSAM_sf"/>
</dbReference>
<dbReference type="STRING" id="1104324.P186_2615"/>
<gene>
    <name evidence="7" type="ORF">P186_2615</name>
</gene>
<dbReference type="PANTHER" id="PTHR43273:SF2">
    <property type="entry name" value="RADICAL SAM CORE DOMAIN-CONTAINING PROTEIN"/>
    <property type="match status" value="1"/>
</dbReference>
<dbReference type="GO" id="GO:0016491">
    <property type="term" value="F:oxidoreductase activity"/>
    <property type="evidence" value="ECO:0007669"/>
    <property type="project" value="InterPro"/>
</dbReference>
<keyword evidence="2" id="KW-0949">S-adenosyl-L-methionine</keyword>
<dbReference type="GeneID" id="11594216"/>
<dbReference type="SFLD" id="SFLDS00029">
    <property type="entry name" value="Radical_SAM"/>
    <property type="match status" value="1"/>
</dbReference>
<keyword evidence="8" id="KW-1185">Reference proteome</keyword>
<evidence type="ECO:0000256" key="5">
    <source>
        <dbReference type="ARBA" id="ARBA00023014"/>
    </source>
</evidence>
<comment type="cofactor">
    <cofactor evidence="1">
        <name>[4Fe-4S] cluster</name>
        <dbReference type="ChEBI" id="CHEBI:49883"/>
    </cofactor>
</comment>
<evidence type="ECO:0000256" key="3">
    <source>
        <dbReference type="ARBA" id="ARBA00022723"/>
    </source>
</evidence>
<keyword evidence="4" id="KW-0408">Iron</keyword>
<protein>
    <submittedName>
        <fullName evidence="7">Radical SAM domain protein</fullName>
    </submittedName>
</protein>
<dbReference type="GO" id="GO:0046872">
    <property type="term" value="F:metal ion binding"/>
    <property type="evidence" value="ECO:0007669"/>
    <property type="project" value="UniProtKB-KW"/>
</dbReference>
<dbReference type="InterPro" id="IPR023819">
    <property type="entry name" value="Pep-mod_rSAM_AF0577"/>
</dbReference>
<dbReference type="GO" id="GO:0051536">
    <property type="term" value="F:iron-sulfur cluster binding"/>
    <property type="evidence" value="ECO:0007669"/>
    <property type="project" value="UniProtKB-KW"/>
</dbReference>
<evidence type="ECO:0000256" key="1">
    <source>
        <dbReference type="ARBA" id="ARBA00001966"/>
    </source>
</evidence>
<dbReference type="HOGENOM" id="CLU_777602_0_0_2"/>
<dbReference type="NCBIfam" id="TIGR04085">
    <property type="entry name" value="rSAM_more_4Fe4S"/>
    <property type="match status" value="1"/>
</dbReference>
<reference evidence="7 8" key="1">
    <citation type="journal article" date="2012" name="J. Bacteriol.">
        <title>Complete genome sequence of strain 1860, a crenarchaeon of the genus pyrobaculum able to grow with various electron acceptors.</title>
        <authorList>
            <person name="Mardanov A.V."/>
            <person name="Gumerov V.M."/>
            <person name="Slobodkina G.B."/>
            <person name="Beletsky A.V."/>
            <person name="Bonch-Osmolovskaya E.A."/>
            <person name="Ravin N.V."/>
            <person name="Skryabin K.G."/>
        </authorList>
    </citation>
    <scope>NUCLEOTIDE SEQUENCE [LARGE SCALE GENOMIC DNA]</scope>
    <source>
        <strain evidence="7 8">1860</strain>
    </source>
</reference>
<dbReference type="PANTHER" id="PTHR43273">
    <property type="entry name" value="ANAEROBIC SULFATASE-MATURATING ENZYME HOMOLOG ASLB-RELATED"/>
    <property type="match status" value="1"/>
</dbReference>
<evidence type="ECO:0000256" key="4">
    <source>
        <dbReference type="ARBA" id="ARBA00023004"/>
    </source>
</evidence>
<dbReference type="PROSITE" id="PS51918">
    <property type="entry name" value="RADICAL_SAM"/>
    <property type="match status" value="1"/>
</dbReference>
<evidence type="ECO:0000259" key="6">
    <source>
        <dbReference type="PROSITE" id="PS51918"/>
    </source>
</evidence>
<dbReference type="Pfam" id="PF04055">
    <property type="entry name" value="Radical_SAM"/>
    <property type="match status" value="1"/>
</dbReference>
<dbReference type="Proteomes" id="UP000005867">
    <property type="component" value="Chromosome"/>
</dbReference>
<dbReference type="KEGG" id="pyr:P186_2615"/>
<dbReference type="eggNOG" id="arCOG00938">
    <property type="taxonomic scope" value="Archaea"/>
</dbReference>
<dbReference type="SFLD" id="SFLDG01104">
    <property type="entry name" value="Uncharacterised_Radical_SAM_Su"/>
    <property type="match status" value="1"/>
</dbReference>